<comment type="caution">
    <text evidence="1">The sequence shown here is derived from an EMBL/GenBank/DDBJ whole genome shotgun (WGS) entry which is preliminary data.</text>
</comment>
<dbReference type="EMBL" id="DSMV01000120">
    <property type="protein sequence ID" value="HDW51483.1"/>
    <property type="molecule type" value="Genomic_DNA"/>
</dbReference>
<evidence type="ECO:0000313" key="1">
    <source>
        <dbReference type="EMBL" id="HDW51483.1"/>
    </source>
</evidence>
<dbReference type="InterPro" id="IPR054230">
    <property type="entry name" value="DUF6955"/>
</dbReference>
<protein>
    <submittedName>
        <fullName evidence="1">Uncharacterized protein</fullName>
    </submittedName>
</protein>
<reference evidence="1" key="1">
    <citation type="journal article" date="2020" name="mSystems">
        <title>Genome- and Community-Level Interaction Insights into Carbon Utilization and Element Cycling Functions of Hydrothermarchaeota in Hydrothermal Sediment.</title>
        <authorList>
            <person name="Zhou Z."/>
            <person name="Liu Y."/>
            <person name="Xu W."/>
            <person name="Pan J."/>
            <person name="Luo Z.H."/>
            <person name="Li M."/>
        </authorList>
    </citation>
    <scope>NUCLEOTIDE SEQUENCE [LARGE SCALE GENOMIC DNA]</scope>
    <source>
        <strain evidence="1">SpSt-301</strain>
    </source>
</reference>
<proteinExistence type="predicted"/>
<sequence length="118" mass="13053">MPKYIAVLLDDSRLQKLEGSGLEKKIEKMFGGALNAFNLEVSDEHTTKILEEFTTARIDSRGAITDVPIAFNRVVFEEIAKKKSLGPEVMEGVLARMAEIKEAAAKESEYLPAPDIEV</sequence>
<gene>
    <name evidence="1" type="ORF">ENQ35_01875</name>
</gene>
<name>A0A7C1FDW8_9THEO</name>
<dbReference type="AlphaFoldDB" id="A0A7C1FDW8"/>
<organism evidence="1">
    <name type="scientific">Ammonifex degensii</name>
    <dbReference type="NCBI Taxonomy" id="42838"/>
    <lineage>
        <taxon>Bacteria</taxon>
        <taxon>Bacillati</taxon>
        <taxon>Bacillota</taxon>
        <taxon>Clostridia</taxon>
        <taxon>Thermoanaerobacterales</taxon>
        <taxon>Thermoanaerobacteraceae</taxon>
        <taxon>Ammonifex</taxon>
    </lineage>
</organism>
<dbReference type="Pfam" id="PF22271">
    <property type="entry name" value="DUF6955"/>
    <property type="match status" value="1"/>
</dbReference>
<accession>A0A7C1FDW8</accession>